<evidence type="ECO:0000313" key="10">
    <source>
        <dbReference type="Proteomes" id="UP000030689"/>
    </source>
</evidence>
<dbReference type="KEGG" id="eus:EUTSA_v10028569mg"/>
<comment type="function">
    <text evidence="6">Sequence-specific RNA-binding protein that regulates translation and mRNA stability by binding the 3'-UTR of target mRNAs.</text>
</comment>
<dbReference type="InterPro" id="IPR001313">
    <property type="entry name" value="Pumilio_RNA-bd_rpt"/>
</dbReference>
<evidence type="ECO:0000259" key="8">
    <source>
        <dbReference type="PROSITE" id="PS50303"/>
    </source>
</evidence>
<dbReference type="PROSITE" id="PS50302">
    <property type="entry name" value="PUM"/>
    <property type="match status" value="7"/>
</dbReference>
<keyword evidence="3" id="KW-0677">Repeat</keyword>
<proteinExistence type="predicted"/>
<dbReference type="Gramene" id="ESQ38706">
    <property type="protein sequence ID" value="ESQ38706"/>
    <property type="gene ID" value="EUTSA_v10028569mg"/>
</dbReference>
<evidence type="ECO:0000256" key="1">
    <source>
        <dbReference type="ARBA" id="ARBA00004496"/>
    </source>
</evidence>
<organism evidence="9 10">
    <name type="scientific">Eutrema salsugineum</name>
    <name type="common">Saltwater cress</name>
    <name type="synonym">Sisymbrium salsugineum</name>
    <dbReference type="NCBI Taxonomy" id="72664"/>
    <lineage>
        <taxon>Eukaryota</taxon>
        <taxon>Viridiplantae</taxon>
        <taxon>Streptophyta</taxon>
        <taxon>Embryophyta</taxon>
        <taxon>Tracheophyta</taxon>
        <taxon>Spermatophyta</taxon>
        <taxon>Magnoliopsida</taxon>
        <taxon>eudicotyledons</taxon>
        <taxon>Gunneridae</taxon>
        <taxon>Pentapetalae</taxon>
        <taxon>rosids</taxon>
        <taxon>malvids</taxon>
        <taxon>Brassicales</taxon>
        <taxon>Brassicaceae</taxon>
        <taxon>Eutremeae</taxon>
        <taxon>Eutrema</taxon>
    </lineage>
</organism>
<dbReference type="AlphaFoldDB" id="V4N0Z6"/>
<dbReference type="FunFam" id="1.25.10.10:FF:000237">
    <property type="entry name" value="Pumilio homolog 9"/>
    <property type="match status" value="1"/>
</dbReference>
<dbReference type="eggNOG" id="KOG2049">
    <property type="taxonomic scope" value="Eukaryota"/>
</dbReference>
<dbReference type="Proteomes" id="UP000030689">
    <property type="component" value="Unassembled WGS sequence"/>
</dbReference>
<keyword evidence="2" id="KW-0963">Cytoplasm</keyword>
<evidence type="ECO:0000256" key="3">
    <source>
        <dbReference type="ARBA" id="ARBA00022737"/>
    </source>
</evidence>
<dbReference type="PANTHER" id="PTHR12537">
    <property type="entry name" value="RNA BINDING PROTEIN PUMILIO-RELATED"/>
    <property type="match status" value="1"/>
</dbReference>
<dbReference type="InterPro" id="IPR011989">
    <property type="entry name" value="ARM-like"/>
</dbReference>
<dbReference type="GO" id="GO:0006417">
    <property type="term" value="P:regulation of translation"/>
    <property type="evidence" value="ECO:0007669"/>
    <property type="project" value="UniProtKB-KW"/>
</dbReference>
<dbReference type="InterPro" id="IPR016024">
    <property type="entry name" value="ARM-type_fold"/>
</dbReference>
<dbReference type="STRING" id="72664.V4N0Z6"/>
<evidence type="ECO:0000256" key="5">
    <source>
        <dbReference type="ARBA" id="ARBA00022884"/>
    </source>
</evidence>
<feature type="repeat" description="Pumilio" evidence="7">
    <location>
        <begin position="471"/>
        <end position="508"/>
    </location>
</feature>
<feature type="repeat" description="Pumilio" evidence="7">
    <location>
        <begin position="292"/>
        <end position="328"/>
    </location>
</feature>
<dbReference type="CDD" id="cd07920">
    <property type="entry name" value="Pumilio"/>
    <property type="match status" value="1"/>
</dbReference>
<comment type="subcellular location">
    <subcellularLocation>
        <location evidence="1">Cytoplasm</location>
    </subcellularLocation>
</comment>
<dbReference type="PANTHER" id="PTHR12537:SF131">
    <property type="entry name" value="PUMILIO HOMOLOG 11"/>
    <property type="match status" value="1"/>
</dbReference>
<protein>
    <recommendedName>
        <fullName evidence="8">PUM-HD domain-containing protein</fullName>
    </recommendedName>
</protein>
<evidence type="ECO:0000256" key="4">
    <source>
        <dbReference type="ARBA" id="ARBA00022845"/>
    </source>
</evidence>
<dbReference type="Pfam" id="PF00806">
    <property type="entry name" value="PUF"/>
    <property type="match status" value="7"/>
</dbReference>
<reference evidence="9 10" key="1">
    <citation type="journal article" date="2013" name="Front. Plant Sci.">
        <title>The Reference Genome of the Halophytic Plant Eutrema salsugineum.</title>
        <authorList>
            <person name="Yang R."/>
            <person name="Jarvis D.E."/>
            <person name="Chen H."/>
            <person name="Beilstein M.A."/>
            <person name="Grimwood J."/>
            <person name="Jenkins J."/>
            <person name="Shu S."/>
            <person name="Prochnik S."/>
            <person name="Xin M."/>
            <person name="Ma C."/>
            <person name="Schmutz J."/>
            <person name="Wing R.A."/>
            <person name="Mitchell-Olds T."/>
            <person name="Schumaker K.S."/>
            <person name="Wang X."/>
        </authorList>
    </citation>
    <scope>NUCLEOTIDE SEQUENCE [LARGE SCALE GENOMIC DNA]</scope>
</reference>
<accession>V4N0Z6</accession>
<name>V4N0Z6_EUTSA</name>
<dbReference type="GO" id="GO:0005737">
    <property type="term" value="C:cytoplasm"/>
    <property type="evidence" value="ECO:0007669"/>
    <property type="project" value="UniProtKB-SubCell"/>
</dbReference>
<keyword evidence="4" id="KW-0810">Translation regulation</keyword>
<dbReference type="EMBL" id="KI517537">
    <property type="protein sequence ID" value="ESQ38706.1"/>
    <property type="molecule type" value="Genomic_DNA"/>
</dbReference>
<gene>
    <name evidence="9" type="ORF">EUTSA_v10028569mg</name>
</gene>
<evidence type="ECO:0000256" key="2">
    <source>
        <dbReference type="ARBA" id="ARBA00022490"/>
    </source>
</evidence>
<dbReference type="InterPro" id="IPR033133">
    <property type="entry name" value="PUM-HD"/>
</dbReference>
<evidence type="ECO:0000256" key="6">
    <source>
        <dbReference type="ARBA" id="ARBA00058490"/>
    </source>
</evidence>
<feature type="domain" description="PUM-HD" evidence="8">
    <location>
        <begin position="193"/>
        <end position="533"/>
    </location>
</feature>
<feature type="repeat" description="Pumilio" evidence="7">
    <location>
        <begin position="366"/>
        <end position="401"/>
    </location>
</feature>
<feature type="repeat" description="Pumilio" evidence="7">
    <location>
        <begin position="218"/>
        <end position="253"/>
    </location>
</feature>
<sequence length="534" mass="60257">MAFSFFAGDLRERRASHFTDSGFGEFPTASFSHRFQFSGDRKSPFVHQQLHRNLLKLNTTASVADFDLGLCQNLSRMSISDEQRAILSGSSPFLGFSGSRNLCSWLDPNPFLEVSSRREGLLHSSHGEMSMGSYVGDGDFHRSQLLSVQDYPSTSQNREHLPRRFNASLKCRGNNDFPPFSAMRGSQELACTKNNNLFKEAFSGNEQDFPLNLASMVGMYGSVYLMAKDQMGCRILQKLLEGGSLLDSMIIFNEVINHVIEIGTDQFGNYFMQKLLEVCNEEQRTQILIMLTAEPGLLVKISLNYYGTRVVQKLIETVSTKTQINLVKSALEPGLLSLVRDLHGKHVVQSCLKSFGPDDNKFVLEDAIRFCTKIATHNYGCLVMQDCIKYSAGEQRENLVAEISRNSLHLAQDPFGNYVVQYMIEQKLGGESVMFELRGNYVNLARQKCSSHVVEKCLVHYPESRSQIVRELISVPNFEELLLDPFANYVIQSALSKTKGNVRASLVEKVQRFQNLRTNPYCKKIFSKGCLLRI</sequence>
<evidence type="ECO:0000313" key="9">
    <source>
        <dbReference type="EMBL" id="ESQ38706.1"/>
    </source>
</evidence>
<feature type="repeat" description="Pumilio" evidence="7">
    <location>
        <begin position="330"/>
        <end position="365"/>
    </location>
</feature>
<dbReference type="OMA" id="TCASARF"/>
<feature type="repeat" description="Pumilio" evidence="7">
    <location>
        <begin position="254"/>
        <end position="290"/>
    </location>
</feature>
<dbReference type="InterPro" id="IPR033712">
    <property type="entry name" value="Pumilio_RNA-bd"/>
</dbReference>
<dbReference type="GO" id="GO:0003729">
    <property type="term" value="F:mRNA binding"/>
    <property type="evidence" value="ECO:0007669"/>
    <property type="project" value="TreeGrafter"/>
</dbReference>
<keyword evidence="10" id="KW-1185">Reference proteome</keyword>
<feature type="repeat" description="Pumilio" evidence="7">
    <location>
        <begin position="402"/>
        <end position="438"/>
    </location>
</feature>
<evidence type="ECO:0000256" key="7">
    <source>
        <dbReference type="PROSITE-ProRule" id="PRU00317"/>
    </source>
</evidence>
<dbReference type="Gene3D" id="1.25.10.10">
    <property type="entry name" value="Leucine-rich Repeat Variant"/>
    <property type="match status" value="1"/>
</dbReference>
<keyword evidence="5" id="KW-0694">RNA-binding</keyword>
<dbReference type="SUPFAM" id="SSF48371">
    <property type="entry name" value="ARM repeat"/>
    <property type="match status" value="1"/>
</dbReference>
<dbReference type="SMART" id="SM00025">
    <property type="entry name" value="Pumilio"/>
    <property type="match status" value="8"/>
</dbReference>
<dbReference type="PROSITE" id="PS50303">
    <property type="entry name" value="PUM_HD"/>
    <property type="match status" value="1"/>
</dbReference>